<evidence type="ECO:0000256" key="1">
    <source>
        <dbReference type="SAM" id="MobiDB-lite"/>
    </source>
</evidence>
<feature type="region of interest" description="Disordered" evidence="1">
    <location>
        <begin position="83"/>
        <end position="102"/>
    </location>
</feature>
<keyword evidence="3" id="KW-1185">Reference proteome</keyword>
<evidence type="ECO:0000313" key="2">
    <source>
        <dbReference type="EMBL" id="GBP91874.1"/>
    </source>
</evidence>
<dbReference type="Proteomes" id="UP000299102">
    <property type="component" value="Unassembled WGS sequence"/>
</dbReference>
<comment type="caution">
    <text evidence="2">The sequence shown here is derived from an EMBL/GenBank/DDBJ whole genome shotgun (WGS) entry which is preliminary data.</text>
</comment>
<dbReference type="OrthoDB" id="7279350at2759"/>
<evidence type="ECO:0000313" key="3">
    <source>
        <dbReference type="Proteomes" id="UP000299102"/>
    </source>
</evidence>
<accession>A0A4C1ZXW6</accession>
<organism evidence="2 3">
    <name type="scientific">Eumeta variegata</name>
    <name type="common">Bagworm moth</name>
    <name type="synonym">Eumeta japonica</name>
    <dbReference type="NCBI Taxonomy" id="151549"/>
    <lineage>
        <taxon>Eukaryota</taxon>
        <taxon>Metazoa</taxon>
        <taxon>Ecdysozoa</taxon>
        <taxon>Arthropoda</taxon>
        <taxon>Hexapoda</taxon>
        <taxon>Insecta</taxon>
        <taxon>Pterygota</taxon>
        <taxon>Neoptera</taxon>
        <taxon>Endopterygota</taxon>
        <taxon>Lepidoptera</taxon>
        <taxon>Glossata</taxon>
        <taxon>Ditrysia</taxon>
        <taxon>Tineoidea</taxon>
        <taxon>Psychidae</taxon>
        <taxon>Oiketicinae</taxon>
        <taxon>Eumeta</taxon>
    </lineage>
</organism>
<proteinExistence type="predicted"/>
<protein>
    <submittedName>
        <fullName evidence="2">Uncharacterized protein</fullName>
    </submittedName>
</protein>
<gene>
    <name evidence="2" type="ORF">EVAR_59460_1</name>
</gene>
<reference evidence="2 3" key="1">
    <citation type="journal article" date="2019" name="Commun. Biol.">
        <title>The bagworm genome reveals a unique fibroin gene that provides high tensile strength.</title>
        <authorList>
            <person name="Kono N."/>
            <person name="Nakamura H."/>
            <person name="Ohtoshi R."/>
            <person name="Tomita M."/>
            <person name="Numata K."/>
            <person name="Arakawa K."/>
        </authorList>
    </citation>
    <scope>NUCLEOTIDE SEQUENCE [LARGE SCALE GENOMIC DNA]</scope>
</reference>
<name>A0A4C1ZXW6_EUMVA</name>
<sequence>MENQQHRQSLTCTVLLQKLRRSELPANDAMRRRHAPRPCLLLLVPVLRRCDAFVANFALFNYNKRDAGRYFAIANVQCQYDSSSDTEMEPEDGAVRTSTTDHTYDAEPPAVVIKQVHLPTASMFCFLFRVRSVLHSNTHFQLDSPQYNYRFKY</sequence>
<dbReference type="EMBL" id="BGZK01002218">
    <property type="protein sequence ID" value="GBP91874.1"/>
    <property type="molecule type" value="Genomic_DNA"/>
</dbReference>
<dbReference type="AlphaFoldDB" id="A0A4C1ZXW6"/>